<dbReference type="InterPro" id="IPR036922">
    <property type="entry name" value="Rieske_2Fe-2S_sf"/>
</dbReference>
<dbReference type="Pfam" id="PF07992">
    <property type="entry name" value="Pyr_redox_2"/>
    <property type="match status" value="1"/>
</dbReference>
<keyword evidence="2" id="KW-0285">Flavoprotein</keyword>
<comment type="cofactor">
    <cofactor evidence="1">
        <name>FAD</name>
        <dbReference type="ChEBI" id="CHEBI:57692"/>
    </cofactor>
</comment>
<dbReference type="SUPFAM" id="SSF55424">
    <property type="entry name" value="FAD/NAD-linked reductases, dimerisation (C-terminal) domain"/>
    <property type="match status" value="1"/>
</dbReference>
<keyword evidence="8" id="KW-0411">Iron-sulfur</keyword>
<evidence type="ECO:0000259" key="9">
    <source>
        <dbReference type="PROSITE" id="PS51296"/>
    </source>
</evidence>
<dbReference type="GO" id="GO:0051537">
    <property type="term" value="F:2 iron, 2 sulfur cluster binding"/>
    <property type="evidence" value="ECO:0007669"/>
    <property type="project" value="UniProtKB-KW"/>
</dbReference>
<dbReference type="PANTHER" id="PTHR43557">
    <property type="entry name" value="APOPTOSIS-INDUCING FACTOR 1"/>
    <property type="match status" value="1"/>
</dbReference>
<evidence type="ECO:0000256" key="6">
    <source>
        <dbReference type="ARBA" id="ARBA00023002"/>
    </source>
</evidence>
<evidence type="ECO:0000256" key="5">
    <source>
        <dbReference type="ARBA" id="ARBA00022827"/>
    </source>
</evidence>
<gene>
    <name evidence="10" type="ORF">LMG32879_001141</name>
</gene>
<dbReference type="Gene3D" id="3.50.50.60">
    <property type="entry name" value="FAD/NAD(P)-binding domain"/>
    <property type="match status" value="2"/>
</dbReference>
<dbReference type="EMBL" id="CATKSH010000005">
    <property type="protein sequence ID" value="CAI9120309.1"/>
    <property type="molecule type" value="Genomic_DNA"/>
</dbReference>
<evidence type="ECO:0000256" key="4">
    <source>
        <dbReference type="ARBA" id="ARBA00022723"/>
    </source>
</evidence>
<dbReference type="PRINTS" id="PR00368">
    <property type="entry name" value="FADPNR"/>
</dbReference>
<evidence type="ECO:0000256" key="1">
    <source>
        <dbReference type="ARBA" id="ARBA00001974"/>
    </source>
</evidence>
<evidence type="ECO:0000256" key="8">
    <source>
        <dbReference type="ARBA" id="ARBA00023014"/>
    </source>
</evidence>
<proteinExistence type="predicted"/>
<comment type="caution">
    <text evidence="10">The sequence shown here is derived from an EMBL/GenBank/DDBJ whole genome shotgun (WGS) entry which is preliminary data.</text>
</comment>
<dbReference type="InterPro" id="IPR016156">
    <property type="entry name" value="FAD/NAD-linked_Rdtase_dimer_sf"/>
</dbReference>
<dbReference type="Pfam" id="PF14759">
    <property type="entry name" value="Reductase_C"/>
    <property type="match status" value="1"/>
</dbReference>
<dbReference type="PRINTS" id="PR00411">
    <property type="entry name" value="PNDRDTASEI"/>
</dbReference>
<evidence type="ECO:0000313" key="10">
    <source>
        <dbReference type="EMBL" id="CAI9120309.1"/>
    </source>
</evidence>
<dbReference type="Gene3D" id="2.102.10.10">
    <property type="entry name" value="Rieske [2Fe-2S] iron-sulphur domain"/>
    <property type="match status" value="1"/>
</dbReference>
<dbReference type="GO" id="GO:0005737">
    <property type="term" value="C:cytoplasm"/>
    <property type="evidence" value="ECO:0007669"/>
    <property type="project" value="TreeGrafter"/>
</dbReference>
<evidence type="ECO:0000256" key="3">
    <source>
        <dbReference type="ARBA" id="ARBA00022714"/>
    </source>
</evidence>
<sequence length="510" mass="54827">MNASETVWIDAGAVSDLAEDRPTAVTIGETPVVLIRDEEAVYALGGKCPHRGAPMEQGTLCRDAEGVQVLVCPWHKAVFDAEGGHLIDPPAQDCLPRYPVELRDGRVFVREAQIVPEAREPMRGNEIVAILGVGAAGVTAAATLRHLGFAGKIVMVGPEKGNPYERTALSKAYLAEPKEEASLPDILPEAFYTRHDIERVLDSVEKVGHETRTVRLRSGDSFQADHILCATGSRAVRPELPGVDLPNVFTLRSAADAEALSDAIGPDTSIAIVGGGLIALEAAASLRKRGAGVTVISREDVPLIGQFGREVGCRLRELHEGNGVAFVPCTEVKAISQQGNALKLALDDETELKTDIVLLGVGAEPVVHYADVGVRADDGGIEVDDHMRVAGRVYAAGDIASFVHEGRRMRVEHWRTAECQARIAVHAMLGFPISSLPVPWFWTQQYDQKLEYAGWSPSFDEVAIDGDLSAFDFLARLRKDGKTVGFIGSKHAREMGRIAVDFPAACEGAA</sequence>
<protein>
    <submittedName>
        <fullName evidence="10">FAD-dependent oxidoreductase</fullName>
    </submittedName>
</protein>
<dbReference type="AlphaFoldDB" id="A0AA35Y168"/>
<dbReference type="Proteomes" id="UP001176960">
    <property type="component" value="Unassembled WGS sequence"/>
</dbReference>
<dbReference type="PROSITE" id="PS51296">
    <property type="entry name" value="RIESKE"/>
    <property type="match status" value="1"/>
</dbReference>
<keyword evidence="6" id="KW-0560">Oxidoreductase</keyword>
<name>A0AA35Y168_9PROT</name>
<dbReference type="GO" id="GO:0046872">
    <property type="term" value="F:metal ion binding"/>
    <property type="evidence" value="ECO:0007669"/>
    <property type="project" value="UniProtKB-KW"/>
</dbReference>
<reference evidence="10" key="1">
    <citation type="submission" date="2023-03" db="EMBL/GenBank/DDBJ databases">
        <authorList>
            <person name="Cleenwerck I."/>
        </authorList>
    </citation>
    <scope>NUCLEOTIDE SEQUENCE</scope>
    <source>
        <strain evidence="10">LMG 32879</strain>
    </source>
</reference>
<dbReference type="SUPFAM" id="SSF50022">
    <property type="entry name" value="ISP domain"/>
    <property type="match status" value="1"/>
</dbReference>
<dbReference type="InterPro" id="IPR050446">
    <property type="entry name" value="FAD-oxidoreductase/Apoptosis"/>
</dbReference>
<keyword evidence="3" id="KW-0001">2Fe-2S</keyword>
<keyword evidence="7" id="KW-0408">Iron</keyword>
<dbReference type="Pfam" id="PF00355">
    <property type="entry name" value="Rieske"/>
    <property type="match status" value="1"/>
</dbReference>
<evidence type="ECO:0000256" key="7">
    <source>
        <dbReference type="ARBA" id="ARBA00023004"/>
    </source>
</evidence>
<dbReference type="InterPro" id="IPR017941">
    <property type="entry name" value="Rieske_2Fe-2S"/>
</dbReference>
<dbReference type="GO" id="GO:0016651">
    <property type="term" value="F:oxidoreductase activity, acting on NAD(P)H"/>
    <property type="evidence" value="ECO:0007669"/>
    <property type="project" value="TreeGrafter"/>
</dbReference>
<accession>A0AA35Y168</accession>
<dbReference type="RefSeq" id="WP_289843505.1">
    <property type="nucleotide sequence ID" value="NZ_CATKSH010000005.1"/>
</dbReference>
<evidence type="ECO:0000313" key="11">
    <source>
        <dbReference type="Proteomes" id="UP001176960"/>
    </source>
</evidence>
<keyword evidence="4" id="KW-0479">Metal-binding</keyword>
<keyword evidence="5" id="KW-0274">FAD</keyword>
<organism evidence="10 11">
    <name type="scientific">Brytella acorum</name>
    <dbReference type="NCBI Taxonomy" id="2959299"/>
    <lineage>
        <taxon>Bacteria</taxon>
        <taxon>Pseudomonadati</taxon>
        <taxon>Pseudomonadota</taxon>
        <taxon>Alphaproteobacteria</taxon>
        <taxon>Acetobacterales</taxon>
        <taxon>Acetobacteraceae</taxon>
        <taxon>Brytella</taxon>
    </lineage>
</organism>
<dbReference type="SUPFAM" id="SSF51905">
    <property type="entry name" value="FAD/NAD(P)-binding domain"/>
    <property type="match status" value="2"/>
</dbReference>
<keyword evidence="11" id="KW-1185">Reference proteome</keyword>
<evidence type="ECO:0000256" key="2">
    <source>
        <dbReference type="ARBA" id="ARBA00022630"/>
    </source>
</evidence>
<dbReference type="InterPro" id="IPR036188">
    <property type="entry name" value="FAD/NAD-bd_sf"/>
</dbReference>
<dbReference type="InterPro" id="IPR028202">
    <property type="entry name" value="Reductase_C"/>
</dbReference>
<dbReference type="InterPro" id="IPR023753">
    <property type="entry name" value="FAD/NAD-binding_dom"/>
</dbReference>
<dbReference type="PANTHER" id="PTHR43557:SF2">
    <property type="entry name" value="RIESKE DOMAIN-CONTAINING PROTEIN-RELATED"/>
    <property type="match status" value="1"/>
</dbReference>
<dbReference type="Gene3D" id="3.30.390.30">
    <property type="match status" value="1"/>
</dbReference>
<feature type="domain" description="Rieske" evidence="9">
    <location>
        <begin position="9"/>
        <end position="109"/>
    </location>
</feature>